<comment type="subunit">
    <text evidence="5">Homotetramer.</text>
</comment>
<evidence type="ECO:0000256" key="11">
    <source>
        <dbReference type="ARBA" id="ARBA00022777"/>
    </source>
</evidence>
<dbReference type="Pfam" id="PF00224">
    <property type="entry name" value="PK"/>
    <property type="match status" value="1"/>
</dbReference>
<proteinExistence type="inferred from homology"/>
<evidence type="ECO:0000256" key="8">
    <source>
        <dbReference type="ARBA" id="ARBA00022679"/>
    </source>
</evidence>
<evidence type="ECO:0000313" key="22">
    <source>
        <dbReference type="EMBL" id="AUG29928.1"/>
    </source>
</evidence>
<dbReference type="AlphaFoldDB" id="A0A134DJW5"/>
<evidence type="ECO:0000256" key="16">
    <source>
        <dbReference type="ARBA" id="ARBA00023317"/>
    </source>
</evidence>
<keyword evidence="11 19" id="KW-0418">Kinase</keyword>
<dbReference type="PRINTS" id="PR01050">
    <property type="entry name" value="PYRUVTKNASE"/>
</dbReference>
<dbReference type="InterPro" id="IPR015793">
    <property type="entry name" value="Pyrv_Knase_brl"/>
</dbReference>
<keyword evidence="16 22" id="KW-0670">Pyruvate</keyword>
<dbReference type="GO" id="GO:0030955">
    <property type="term" value="F:potassium ion binding"/>
    <property type="evidence" value="ECO:0007669"/>
    <property type="project" value="UniProtKB-UniRule"/>
</dbReference>
<dbReference type="SUPFAM" id="SSF52935">
    <property type="entry name" value="PK C-terminal domain-like"/>
    <property type="match status" value="1"/>
</dbReference>
<dbReference type="UniPathway" id="UPA00109">
    <property type="reaction ID" value="UER00188"/>
</dbReference>
<accession>A0A134DJW5</accession>
<keyword evidence="10" id="KW-0547">Nucleotide-binding</keyword>
<keyword evidence="14" id="KW-0630">Potassium</keyword>
<evidence type="ECO:0000256" key="12">
    <source>
        <dbReference type="ARBA" id="ARBA00022840"/>
    </source>
</evidence>
<comment type="catalytic activity">
    <reaction evidence="17 19">
        <text>pyruvate + ATP = phosphoenolpyruvate + ADP + H(+)</text>
        <dbReference type="Rhea" id="RHEA:18157"/>
        <dbReference type="ChEBI" id="CHEBI:15361"/>
        <dbReference type="ChEBI" id="CHEBI:15378"/>
        <dbReference type="ChEBI" id="CHEBI:30616"/>
        <dbReference type="ChEBI" id="CHEBI:58702"/>
        <dbReference type="ChEBI" id="CHEBI:456216"/>
        <dbReference type="EC" id="2.7.1.40"/>
    </reaction>
</comment>
<dbReference type="FunFam" id="3.20.20.60:FF:000025">
    <property type="entry name" value="Pyruvate kinase"/>
    <property type="match status" value="1"/>
</dbReference>
<keyword evidence="9" id="KW-0479">Metal-binding</keyword>
<evidence type="ECO:0000259" key="21">
    <source>
        <dbReference type="Pfam" id="PF02887"/>
    </source>
</evidence>
<comment type="cofactor">
    <cofactor evidence="2">
        <name>K(+)</name>
        <dbReference type="ChEBI" id="CHEBI:29103"/>
    </cofactor>
</comment>
<evidence type="ECO:0000256" key="4">
    <source>
        <dbReference type="ARBA" id="ARBA00008663"/>
    </source>
</evidence>
<keyword evidence="8 19" id="KW-0808">Transferase</keyword>
<feature type="domain" description="Pyruvate kinase C-terminal" evidence="21">
    <location>
        <begin position="356"/>
        <end position="465"/>
    </location>
</feature>
<dbReference type="EMBL" id="CP025299">
    <property type="protein sequence ID" value="AUG29928.1"/>
    <property type="molecule type" value="Genomic_DNA"/>
</dbReference>
<evidence type="ECO:0000256" key="15">
    <source>
        <dbReference type="ARBA" id="ARBA00023152"/>
    </source>
</evidence>
<dbReference type="InterPro" id="IPR015813">
    <property type="entry name" value="Pyrv/PenolPyrv_kinase-like_dom"/>
</dbReference>
<evidence type="ECO:0000259" key="20">
    <source>
        <dbReference type="Pfam" id="PF00224"/>
    </source>
</evidence>
<evidence type="ECO:0000256" key="7">
    <source>
        <dbReference type="ARBA" id="ARBA00018587"/>
    </source>
</evidence>
<dbReference type="EC" id="2.7.1.40" evidence="6 18"/>
<dbReference type="GO" id="GO:0000287">
    <property type="term" value="F:magnesium ion binding"/>
    <property type="evidence" value="ECO:0007669"/>
    <property type="project" value="UniProtKB-UniRule"/>
</dbReference>
<dbReference type="PANTHER" id="PTHR11817">
    <property type="entry name" value="PYRUVATE KINASE"/>
    <property type="match status" value="1"/>
</dbReference>
<evidence type="ECO:0000256" key="19">
    <source>
        <dbReference type="RuleBase" id="RU000504"/>
    </source>
</evidence>
<comment type="similarity">
    <text evidence="4 19">Belongs to the pyruvate kinase family.</text>
</comment>
<dbReference type="STRING" id="162426.RM52_10135"/>
<evidence type="ECO:0000256" key="1">
    <source>
        <dbReference type="ARBA" id="ARBA00001946"/>
    </source>
</evidence>
<evidence type="ECO:0000256" key="18">
    <source>
        <dbReference type="NCBIfam" id="TIGR01064"/>
    </source>
</evidence>
<dbReference type="InterPro" id="IPR015795">
    <property type="entry name" value="Pyrv_Knase_C"/>
</dbReference>
<dbReference type="InterPro" id="IPR018209">
    <property type="entry name" value="Pyrv_Knase_AS"/>
</dbReference>
<dbReference type="FunFam" id="3.40.1380.20:FF:000009">
    <property type="entry name" value="Pyruvate kinase"/>
    <property type="match status" value="1"/>
</dbReference>
<dbReference type="PROSITE" id="PS00110">
    <property type="entry name" value="PYRUVATE_KINASE"/>
    <property type="match status" value="1"/>
</dbReference>
<evidence type="ECO:0000256" key="17">
    <source>
        <dbReference type="ARBA" id="ARBA00048152"/>
    </source>
</evidence>
<dbReference type="Gene3D" id="2.40.33.10">
    <property type="entry name" value="PK beta-barrel domain-like"/>
    <property type="match status" value="1"/>
</dbReference>
<dbReference type="FunFam" id="2.40.33.10:FF:000001">
    <property type="entry name" value="Pyruvate kinase"/>
    <property type="match status" value="1"/>
</dbReference>
<evidence type="ECO:0000256" key="9">
    <source>
        <dbReference type="ARBA" id="ARBA00022723"/>
    </source>
</evidence>
<dbReference type="InterPro" id="IPR015806">
    <property type="entry name" value="Pyrv_Knase_insert_dom_sf"/>
</dbReference>
<dbReference type="NCBIfam" id="TIGR01064">
    <property type="entry name" value="pyruv_kin"/>
    <property type="match status" value="1"/>
</dbReference>
<evidence type="ECO:0000256" key="2">
    <source>
        <dbReference type="ARBA" id="ARBA00001958"/>
    </source>
</evidence>
<evidence type="ECO:0000256" key="6">
    <source>
        <dbReference type="ARBA" id="ARBA00012142"/>
    </source>
</evidence>
<evidence type="ECO:0000256" key="14">
    <source>
        <dbReference type="ARBA" id="ARBA00022958"/>
    </source>
</evidence>
<dbReference type="InterPro" id="IPR001697">
    <property type="entry name" value="Pyr_Knase"/>
</dbReference>
<dbReference type="InterPro" id="IPR036918">
    <property type="entry name" value="Pyrv_Knase_C_sf"/>
</dbReference>
<evidence type="ECO:0000313" key="23">
    <source>
        <dbReference type="Proteomes" id="UP000233276"/>
    </source>
</evidence>
<dbReference type="OrthoDB" id="9812123at2"/>
<protein>
    <recommendedName>
        <fullName evidence="7 18">Pyruvate kinase</fullName>
        <ecNumber evidence="6 18">2.7.1.40</ecNumber>
    </recommendedName>
</protein>
<dbReference type="RefSeq" id="WP_060958631.1">
    <property type="nucleotide sequence ID" value="NZ_CP025299.1"/>
</dbReference>
<comment type="pathway">
    <text evidence="3 19">Carbohydrate degradation; glycolysis; pyruvate from D-glyceraldehyde 3-phosphate: step 5/5.</text>
</comment>
<feature type="domain" description="Pyruvate kinase barrel" evidence="20">
    <location>
        <begin position="1"/>
        <end position="322"/>
    </location>
</feature>
<evidence type="ECO:0000256" key="13">
    <source>
        <dbReference type="ARBA" id="ARBA00022842"/>
    </source>
</evidence>
<dbReference type="Proteomes" id="UP000233276">
    <property type="component" value="Chromosome"/>
</dbReference>
<dbReference type="NCBIfam" id="NF004886">
    <property type="entry name" value="PRK06247.1"/>
    <property type="match status" value="1"/>
</dbReference>
<keyword evidence="13 19" id="KW-0460">Magnesium</keyword>
<dbReference type="InterPro" id="IPR040442">
    <property type="entry name" value="Pyrv_kinase-like_dom_sf"/>
</dbReference>
<dbReference type="GO" id="GO:0005524">
    <property type="term" value="F:ATP binding"/>
    <property type="evidence" value="ECO:0007669"/>
    <property type="project" value="UniProtKB-KW"/>
</dbReference>
<organism evidence="22 23">
    <name type="scientific">Microbacterium hominis</name>
    <dbReference type="NCBI Taxonomy" id="162426"/>
    <lineage>
        <taxon>Bacteria</taxon>
        <taxon>Bacillati</taxon>
        <taxon>Actinomycetota</taxon>
        <taxon>Actinomycetes</taxon>
        <taxon>Micrococcales</taxon>
        <taxon>Microbacteriaceae</taxon>
        <taxon>Microbacterium</taxon>
    </lineage>
</organism>
<dbReference type="NCBIfam" id="NF004978">
    <property type="entry name" value="PRK06354.1"/>
    <property type="match status" value="1"/>
</dbReference>
<dbReference type="Gene3D" id="3.20.20.60">
    <property type="entry name" value="Phosphoenolpyruvate-binding domains"/>
    <property type="match status" value="1"/>
</dbReference>
<keyword evidence="15 19" id="KW-0324">Glycolysis</keyword>
<dbReference type="KEGG" id="mhos:CXR34_11040"/>
<dbReference type="SUPFAM" id="SSF51621">
    <property type="entry name" value="Phosphoenolpyruvate/pyruvate domain"/>
    <property type="match status" value="1"/>
</dbReference>
<dbReference type="Gene3D" id="3.40.1380.20">
    <property type="entry name" value="Pyruvate kinase, C-terminal domain"/>
    <property type="match status" value="1"/>
</dbReference>
<evidence type="ECO:0000256" key="5">
    <source>
        <dbReference type="ARBA" id="ARBA00011881"/>
    </source>
</evidence>
<evidence type="ECO:0000256" key="3">
    <source>
        <dbReference type="ARBA" id="ARBA00004997"/>
    </source>
</evidence>
<sequence>MRRAKIVATLGPATESYEMIRAIIEAGVDVTRMNLSHGSYAEHEVRFANVRKAADDAGRAVAILVDLQGPKIRLGKFSDGPHDLAVGETFRITTDDVVGTRDLVGTTFKGLAGDVKPGDFLLIDDGKVRVQVESVDGPVVTTKVIVAGTVSNNKGINLPGVAVSVPALSEKDEADLRWGLKAGADLIALSFVRDAADITRVHEIMAEEGRKVPVIAKIEKPQAVDNLEEIIDAFDGIMVARGDLAVELPLEAVPVVQKRAVEMCRRMAKPVIVATQMLESMTHAPVPTRAEASDVANAVLDGADAVMLSGETSVGDYPVVTVQTMARIVESTEEHGLERIRPFSAKPRTQGGILTLAANEVAEFIEAKYIAIFTESGDTARRMSRLRPGIPMMAFAVDPAIRRRMALTWGVQSTLVEHVAHTDMMFLQVDEFFLGQGLAQEGDKVVVISGSPPGIIGSTNDIRVHRIGDAVHGKAPIYQTEK</sequence>
<dbReference type="InterPro" id="IPR011037">
    <property type="entry name" value="Pyrv_Knase-like_insert_dom_sf"/>
</dbReference>
<gene>
    <name evidence="22" type="primary">pyk</name>
    <name evidence="22" type="ORF">CXR34_11040</name>
</gene>
<evidence type="ECO:0000256" key="10">
    <source>
        <dbReference type="ARBA" id="ARBA00022741"/>
    </source>
</evidence>
<dbReference type="SUPFAM" id="SSF50800">
    <property type="entry name" value="PK beta-barrel domain-like"/>
    <property type="match status" value="1"/>
</dbReference>
<dbReference type="GO" id="GO:0016301">
    <property type="term" value="F:kinase activity"/>
    <property type="evidence" value="ECO:0007669"/>
    <property type="project" value="UniProtKB-KW"/>
</dbReference>
<name>A0A134DJW5_9MICO</name>
<dbReference type="NCBIfam" id="NF004491">
    <property type="entry name" value="PRK05826.1"/>
    <property type="match status" value="1"/>
</dbReference>
<dbReference type="Pfam" id="PF02887">
    <property type="entry name" value="PK_C"/>
    <property type="match status" value="1"/>
</dbReference>
<comment type="cofactor">
    <cofactor evidence="1">
        <name>Mg(2+)</name>
        <dbReference type="ChEBI" id="CHEBI:18420"/>
    </cofactor>
</comment>
<keyword evidence="12" id="KW-0067">ATP-binding</keyword>
<reference evidence="22 23" key="1">
    <citation type="submission" date="2017-12" db="EMBL/GenBank/DDBJ databases">
        <title>Isolation and characterization of estrogens degradatiion strain Microbacterium hominis SJTG1.</title>
        <authorList>
            <person name="Xiong W."/>
            <person name="Yin C."/>
            <person name="Zheng D."/>
            <person name="Liang R."/>
        </authorList>
    </citation>
    <scope>NUCLEOTIDE SEQUENCE [LARGE SCALE GENOMIC DNA]</scope>
    <source>
        <strain evidence="22 23">SJTG1</strain>
    </source>
</reference>
<dbReference type="GO" id="GO:0004743">
    <property type="term" value="F:pyruvate kinase activity"/>
    <property type="evidence" value="ECO:0007669"/>
    <property type="project" value="UniProtKB-UniRule"/>
</dbReference>